<keyword evidence="3 9" id="KW-0202">Cytokine</keyword>
<evidence type="ECO:0000256" key="8">
    <source>
        <dbReference type="ARBA" id="ARBA00046726"/>
    </source>
</evidence>
<dbReference type="STRING" id="623744.A0A553QUJ7"/>
<feature type="domain" description="Chemokine interleukin-8-like" evidence="10">
    <location>
        <begin position="30"/>
        <end position="88"/>
    </location>
</feature>
<comment type="caution">
    <text evidence="11">The sequence shown here is derived from an EMBL/GenBank/DDBJ whole genome shotgun (WGS) entry which is preliminary data.</text>
</comment>
<keyword evidence="9" id="KW-0145">Chemotaxis</keyword>
<dbReference type="Proteomes" id="UP000316079">
    <property type="component" value="Unassembled WGS sequence"/>
</dbReference>
<proteinExistence type="inferred from homology"/>
<dbReference type="InterPro" id="IPR036048">
    <property type="entry name" value="Interleukin_8-like_sf"/>
</dbReference>
<feature type="signal peptide" evidence="9">
    <location>
        <begin position="1"/>
        <end position="25"/>
    </location>
</feature>
<dbReference type="InterPro" id="IPR000827">
    <property type="entry name" value="Chemokine_CC_CS"/>
</dbReference>
<dbReference type="CDD" id="cd00272">
    <property type="entry name" value="Chemokine_CC"/>
    <property type="match status" value="1"/>
</dbReference>
<dbReference type="PROSITE" id="PS00472">
    <property type="entry name" value="SMALL_CYTOKINES_CC"/>
    <property type="match status" value="1"/>
</dbReference>
<evidence type="ECO:0000256" key="3">
    <source>
        <dbReference type="ARBA" id="ARBA00022514"/>
    </source>
</evidence>
<dbReference type="PANTHER" id="PTHR12015:SF183">
    <property type="entry name" value="C-C MOTIF CHEMOKINE 3"/>
    <property type="match status" value="1"/>
</dbReference>
<dbReference type="Pfam" id="PF00048">
    <property type="entry name" value="IL8"/>
    <property type="match status" value="1"/>
</dbReference>
<keyword evidence="6" id="KW-1015">Disulfide bond</keyword>
<keyword evidence="5 9" id="KW-0732">Signal</keyword>
<reference evidence="11 12" key="1">
    <citation type="journal article" date="2019" name="Sci. Data">
        <title>Hybrid genome assembly and annotation of Danionella translucida.</title>
        <authorList>
            <person name="Kadobianskyi M."/>
            <person name="Schulze L."/>
            <person name="Schuelke M."/>
            <person name="Judkewitz B."/>
        </authorList>
    </citation>
    <scope>NUCLEOTIDE SEQUENCE [LARGE SCALE GENOMIC DNA]</scope>
    <source>
        <strain evidence="11 12">Bolton</strain>
    </source>
</reference>
<dbReference type="OrthoDB" id="9447832at2759"/>
<comment type="subunit">
    <text evidence="8">Self-associates. Also heterodimer of MIP-1-alpha(4-69) and MIP-1-beta(3-69). Interacts with CCR1.</text>
</comment>
<evidence type="ECO:0000256" key="6">
    <source>
        <dbReference type="ARBA" id="ARBA00023157"/>
    </source>
</evidence>
<gene>
    <name evidence="11" type="ORF">DNTS_029705</name>
</gene>
<dbReference type="InterPro" id="IPR001811">
    <property type="entry name" value="Chemokine_IL8-like_dom"/>
</dbReference>
<evidence type="ECO:0000256" key="4">
    <source>
        <dbReference type="ARBA" id="ARBA00022525"/>
    </source>
</evidence>
<dbReference type="SMART" id="SM00199">
    <property type="entry name" value="SCY"/>
    <property type="match status" value="1"/>
</dbReference>
<dbReference type="PANTHER" id="PTHR12015">
    <property type="entry name" value="SMALL INDUCIBLE CYTOKINE A"/>
    <property type="match status" value="1"/>
</dbReference>
<dbReference type="Gene3D" id="2.40.50.40">
    <property type="match status" value="1"/>
</dbReference>
<accession>A0A553QUJ7</accession>
<evidence type="ECO:0000256" key="5">
    <source>
        <dbReference type="ARBA" id="ARBA00022729"/>
    </source>
</evidence>
<keyword evidence="12" id="KW-1185">Reference proteome</keyword>
<evidence type="ECO:0000256" key="7">
    <source>
        <dbReference type="ARBA" id="ARBA00044740"/>
    </source>
</evidence>
<dbReference type="GO" id="GO:0006955">
    <property type="term" value="P:immune response"/>
    <property type="evidence" value="ECO:0007669"/>
    <property type="project" value="InterPro"/>
</dbReference>
<organism evidence="11 12">
    <name type="scientific">Danionella cerebrum</name>
    <dbReference type="NCBI Taxonomy" id="2873325"/>
    <lineage>
        <taxon>Eukaryota</taxon>
        <taxon>Metazoa</taxon>
        <taxon>Chordata</taxon>
        <taxon>Craniata</taxon>
        <taxon>Vertebrata</taxon>
        <taxon>Euteleostomi</taxon>
        <taxon>Actinopterygii</taxon>
        <taxon>Neopterygii</taxon>
        <taxon>Teleostei</taxon>
        <taxon>Ostariophysi</taxon>
        <taxon>Cypriniformes</taxon>
        <taxon>Danionidae</taxon>
        <taxon>Danioninae</taxon>
        <taxon>Danionella</taxon>
    </lineage>
</organism>
<keyword evidence="4 9" id="KW-0964">Secreted</keyword>
<name>A0A553QUJ7_9TELE</name>
<feature type="chain" id="PRO_5022263963" description="C-C motif chemokine" evidence="9">
    <location>
        <begin position="26"/>
        <end position="99"/>
    </location>
</feature>
<evidence type="ECO:0000313" key="12">
    <source>
        <dbReference type="Proteomes" id="UP000316079"/>
    </source>
</evidence>
<dbReference type="SUPFAM" id="SSF54117">
    <property type="entry name" value="Interleukin 8-like chemokines"/>
    <property type="match status" value="1"/>
</dbReference>
<dbReference type="GO" id="GO:0005615">
    <property type="term" value="C:extracellular space"/>
    <property type="evidence" value="ECO:0007669"/>
    <property type="project" value="UniProtKB-KW"/>
</dbReference>
<dbReference type="InterPro" id="IPR039809">
    <property type="entry name" value="Chemokine_b/g/d"/>
</dbReference>
<dbReference type="FunFam" id="2.40.50.40:FF:000002">
    <property type="entry name" value="C-C motif chemokine"/>
    <property type="match status" value="1"/>
</dbReference>
<comment type="function">
    <text evidence="7">Monokine with inflammatory and chemokinetic properties. Binds to CCR1, CCR4 and CCR5. One of the major HIV-suppressive factors produced by CD8+ T-cells. Recombinant MIP-1-alpha induces a dose-dependent inhibition of different strains of HIV-1, HIV-2, and simian immunodeficiency virus (SIV).</text>
</comment>
<comment type="similarity">
    <text evidence="2 9">Belongs to the intercrine beta (chemokine CC) family.</text>
</comment>
<evidence type="ECO:0000313" key="11">
    <source>
        <dbReference type="EMBL" id="TRY93634.1"/>
    </source>
</evidence>
<protein>
    <recommendedName>
        <fullName evidence="9">C-C motif chemokine</fullName>
    </recommendedName>
</protein>
<dbReference type="GO" id="GO:0008009">
    <property type="term" value="F:chemokine activity"/>
    <property type="evidence" value="ECO:0007669"/>
    <property type="project" value="InterPro"/>
</dbReference>
<dbReference type="AlphaFoldDB" id="A0A553QUJ7"/>
<comment type="subcellular location">
    <subcellularLocation>
        <location evidence="1 9">Secreted</location>
    </subcellularLocation>
</comment>
<sequence length="99" mass="10796">MSASRLAVFSGVLLLLLCTVSFSQGLRVGPSRCCFTFTKVPIPFKRVTGYSFTSQQCPKQAVVFETVKRRSVCANPTDSWVKEYRQTIDAGLLGGQGGL</sequence>
<evidence type="ECO:0000256" key="9">
    <source>
        <dbReference type="RuleBase" id="RU361150"/>
    </source>
</evidence>
<evidence type="ECO:0000259" key="10">
    <source>
        <dbReference type="SMART" id="SM00199"/>
    </source>
</evidence>
<evidence type="ECO:0000256" key="1">
    <source>
        <dbReference type="ARBA" id="ARBA00004613"/>
    </source>
</evidence>
<evidence type="ECO:0000256" key="2">
    <source>
        <dbReference type="ARBA" id="ARBA00010868"/>
    </source>
</evidence>
<dbReference type="EMBL" id="SRMA01025515">
    <property type="protein sequence ID" value="TRY93634.1"/>
    <property type="molecule type" value="Genomic_DNA"/>
</dbReference>